<feature type="domain" description="Transposase IS200-like" evidence="1">
    <location>
        <begin position="8"/>
        <end position="129"/>
    </location>
</feature>
<dbReference type="EMBL" id="FQVA01000001">
    <property type="protein sequence ID" value="SHF09829.1"/>
    <property type="molecule type" value="Genomic_DNA"/>
</dbReference>
<dbReference type="InterPro" id="IPR052715">
    <property type="entry name" value="RAYT_transposase"/>
</dbReference>
<evidence type="ECO:0000313" key="3">
    <source>
        <dbReference type="Proteomes" id="UP000184170"/>
    </source>
</evidence>
<dbReference type="OrthoDB" id="9794403at2"/>
<dbReference type="Gene3D" id="3.30.70.1290">
    <property type="entry name" value="Transposase IS200-like"/>
    <property type="match status" value="1"/>
</dbReference>
<accession>A0A1M4YVJ1</accession>
<dbReference type="STRING" id="494016.SAMN04487965_1363"/>
<dbReference type="GO" id="GO:0043565">
    <property type="term" value="F:sequence-specific DNA binding"/>
    <property type="evidence" value="ECO:0007669"/>
    <property type="project" value="TreeGrafter"/>
</dbReference>
<dbReference type="Pfam" id="PF01797">
    <property type="entry name" value="Y1_Tnp"/>
    <property type="match status" value="1"/>
</dbReference>
<proteinExistence type="predicted"/>
<name>A0A1M4YVJ1_9GAMM</name>
<evidence type="ECO:0000313" key="2">
    <source>
        <dbReference type="EMBL" id="SHF09829.1"/>
    </source>
</evidence>
<dbReference type="GO" id="GO:0006313">
    <property type="term" value="P:DNA transposition"/>
    <property type="evidence" value="ECO:0007669"/>
    <property type="project" value="InterPro"/>
</dbReference>
<gene>
    <name evidence="2" type="ORF">SAMN04487965_1363</name>
</gene>
<organism evidence="2 3">
    <name type="scientific">Microbulbifer donghaiensis</name>
    <dbReference type="NCBI Taxonomy" id="494016"/>
    <lineage>
        <taxon>Bacteria</taxon>
        <taxon>Pseudomonadati</taxon>
        <taxon>Pseudomonadota</taxon>
        <taxon>Gammaproteobacteria</taxon>
        <taxon>Cellvibrionales</taxon>
        <taxon>Microbulbiferaceae</taxon>
        <taxon>Microbulbifer</taxon>
    </lineage>
</organism>
<dbReference type="PANTHER" id="PTHR36966:SF1">
    <property type="entry name" value="REP-ASSOCIATED TYROSINE TRANSPOSASE"/>
    <property type="match status" value="1"/>
</dbReference>
<dbReference type="AlphaFoldDB" id="A0A1M4YVJ1"/>
<evidence type="ECO:0000259" key="1">
    <source>
        <dbReference type="SMART" id="SM01321"/>
    </source>
</evidence>
<keyword evidence="3" id="KW-1185">Reference proteome</keyword>
<dbReference type="Proteomes" id="UP000184170">
    <property type="component" value="Unassembled WGS sequence"/>
</dbReference>
<dbReference type="SUPFAM" id="SSF143422">
    <property type="entry name" value="Transposase IS200-like"/>
    <property type="match status" value="1"/>
</dbReference>
<dbReference type="GO" id="GO:0004803">
    <property type="term" value="F:transposase activity"/>
    <property type="evidence" value="ECO:0007669"/>
    <property type="project" value="InterPro"/>
</dbReference>
<reference evidence="3" key="1">
    <citation type="submission" date="2016-11" db="EMBL/GenBank/DDBJ databases">
        <authorList>
            <person name="Varghese N."/>
            <person name="Submissions S."/>
        </authorList>
    </citation>
    <scope>NUCLEOTIDE SEQUENCE [LARGE SCALE GENOMIC DNA]</scope>
    <source>
        <strain evidence="3">CGMCC 1.7063</strain>
    </source>
</reference>
<sequence length="174" mass="21331">MEYRRAYLPGACYFFTVVTDRRQPLLVDYIDRLRHAFRQVRNKHPFEIQAIVVLPDHLHTLWKLPRGDHDYSSRWMKIKRSFSAGLPATGLRESQRAKREKGIWQRRFWEHLIRDEEDWQRHLDYIHYNPVRHGYVRRAREWPYSSFHRLVAQGWYTEDWGSEVSDTVLDMQFE</sequence>
<dbReference type="PANTHER" id="PTHR36966">
    <property type="entry name" value="REP-ASSOCIATED TYROSINE TRANSPOSASE"/>
    <property type="match status" value="1"/>
</dbReference>
<protein>
    <submittedName>
        <fullName evidence="2">Putative transposase</fullName>
    </submittedName>
</protein>
<dbReference type="RefSeq" id="WP_073272995.1">
    <property type="nucleotide sequence ID" value="NZ_FQVA01000001.1"/>
</dbReference>
<dbReference type="NCBIfam" id="NF047646">
    <property type="entry name" value="REP_Tyr_transpos"/>
    <property type="match status" value="1"/>
</dbReference>
<dbReference type="InterPro" id="IPR002686">
    <property type="entry name" value="Transposase_17"/>
</dbReference>
<dbReference type="InterPro" id="IPR036515">
    <property type="entry name" value="Transposase_17_sf"/>
</dbReference>
<dbReference type="SMART" id="SM01321">
    <property type="entry name" value="Y1_Tnp"/>
    <property type="match status" value="1"/>
</dbReference>